<evidence type="ECO:0000256" key="3">
    <source>
        <dbReference type="ARBA" id="ARBA00022801"/>
    </source>
</evidence>
<keyword evidence="2" id="KW-0479">Metal-binding</keyword>
<accession>A0A7J5E535</accession>
<dbReference type="NCBIfam" id="NF005914">
    <property type="entry name" value="PRK07907.1"/>
    <property type="match status" value="1"/>
</dbReference>
<dbReference type="Pfam" id="PF01546">
    <property type="entry name" value="Peptidase_M20"/>
    <property type="match status" value="1"/>
</dbReference>
<dbReference type="InterPro" id="IPR051458">
    <property type="entry name" value="Cyt/Met_Dipeptidase"/>
</dbReference>
<comment type="caution">
    <text evidence="5">The sequence shown here is derived from an EMBL/GenBank/DDBJ whole genome shotgun (WGS) entry which is preliminary data.</text>
</comment>
<dbReference type="Gene3D" id="3.40.630.10">
    <property type="entry name" value="Zn peptidases"/>
    <property type="match status" value="1"/>
</dbReference>
<gene>
    <name evidence="5" type="ORF">F9L07_05945</name>
</gene>
<sequence length="460" mass="46995">MDAGGPVSTADRTAALAARLDAALPAVLARLDELVAIPSVSADPAHRGDVLRSARATAEAFSDLGVEVSVVSVDGGQPAVLGRSAPVAGPTVLLYAHHDVQPTGDLSAWTSPPFAPTRRGERLFGRGAADDKAGIAVHLAALAVLGPELGCNVRLLIEGEEEIASPTLPKLLVEHRDALAADVVVVADSVNWAVGTPSLTTSLRGILDLEVTVAVLDHDLHSGAWGGAVPDAAGVLVRALASLYDADGAVAVPGLHAPERVPAVEYDEQVLRADAGVLPGAGLPGRGPLTARLWRQPSITVIGTSLPPVDDAAHALRARATARLSVRVPPGVDLTAAATAVTAHLRENAPHGALVETSVRASGHPVDLGDDAPAHAVMTGALRDAWGSEPVDIGVGGSIPLIHLLTESLPEATVLVTAVEDPDTRAHGIDESLHLGELTRACLAEVLLLDRLAEGLPPAP</sequence>
<protein>
    <submittedName>
        <fullName evidence="5">M20/M25/M40 family metallo-hydrolase</fullName>
    </submittedName>
</protein>
<dbReference type="SUPFAM" id="SSF53187">
    <property type="entry name" value="Zn-dependent exopeptidases"/>
    <property type="match status" value="1"/>
</dbReference>
<evidence type="ECO:0000256" key="1">
    <source>
        <dbReference type="ARBA" id="ARBA00022670"/>
    </source>
</evidence>
<proteinExistence type="predicted"/>
<dbReference type="PANTHER" id="PTHR43270:SF12">
    <property type="entry name" value="SUCCINYL-DIAMINOPIMELATE DESUCCINYLASE"/>
    <property type="match status" value="1"/>
</dbReference>
<evidence type="ECO:0000259" key="4">
    <source>
        <dbReference type="Pfam" id="PF07687"/>
    </source>
</evidence>
<organism evidence="5 6">
    <name type="scientific">Nocardioides simplex</name>
    <name type="common">Arthrobacter simplex</name>
    <dbReference type="NCBI Taxonomy" id="2045"/>
    <lineage>
        <taxon>Bacteria</taxon>
        <taxon>Bacillati</taxon>
        <taxon>Actinomycetota</taxon>
        <taxon>Actinomycetes</taxon>
        <taxon>Propionibacteriales</taxon>
        <taxon>Nocardioidaceae</taxon>
        <taxon>Pimelobacter</taxon>
    </lineage>
</organism>
<dbReference type="InterPro" id="IPR011650">
    <property type="entry name" value="Peptidase_M20_dimer"/>
</dbReference>
<reference evidence="5 6" key="1">
    <citation type="submission" date="2019-09" db="EMBL/GenBank/DDBJ databases">
        <title>Pimelobacter sp. isolated from Paulinella.</title>
        <authorList>
            <person name="Jeong S.E."/>
        </authorList>
    </citation>
    <scope>NUCLEOTIDE SEQUENCE [LARGE SCALE GENOMIC DNA]</scope>
    <source>
        <strain evidence="5 6">Pch-N</strain>
    </source>
</reference>
<dbReference type="EMBL" id="WBVM01000001">
    <property type="protein sequence ID" value="KAB2813400.1"/>
    <property type="molecule type" value="Genomic_DNA"/>
</dbReference>
<evidence type="ECO:0000256" key="2">
    <source>
        <dbReference type="ARBA" id="ARBA00022723"/>
    </source>
</evidence>
<keyword evidence="3 5" id="KW-0378">Hydrolase</keyword>
<dbReference type="InterPro" id="IPR002933">
    <property type="entry name" value="Peptidase_M20"/>
</dbReference>
<dbReference type="PANTHER" id="PTHR43270">
    <property type="entry name" value="BETA-ALA-HIS DIPEPTIDASE"/>
    <property type="match status" value="1"/>
</dbReference>
<dbReference type="Gene3D" id="3.30.70.360">
    <property type="match status" value="1"/>
</dbReference>
<dbReference type="AlphaFoldDB" id="A0A7J5E535"/>
<name>A0A7J5E535_NOCSI</name>
<keyword evidence="1" id="KW-0645">Protease</keyword>
<dbReference type="GO" id="GO:0046872">
    <property type="term" value="F:metal ion binding"/>
    <property type="evidence" value="ECO:0007669"/>
    <property type="project" value="UniProtKB-KW"/>
</dbReference>
<dbReference type="Proteomes" id="UP000449906">
    <property type="component" value="Unassembled WGS sequence"/>
</dbReference>
<evidence type="ECO:0000313" key="6">
    <source>
        <dbReference type="Proteomes" id="UP000449906"/>
    </source>
</evidence>
<dbReference type="GO" id="GO:0006508">
    <property type="term" value="P:proteolysis"/>
    <property type="evidence" value="ECO:0007669"/>
    <property type="project" value="UniProtKB-KW"/>
</dbReference>
<dbReference type="Pfam" id="PF07687">
    <property type="entry name" value="M20_dimer"/>
    <property type="match status" value="1"/>
</dbReference>
<evidence type="ECO:0000313" key="5">
    <source>
        <dbReference type="EMBL" id="KAB2813400.1"/>
    </source>
</evidence>
<feature type="domain" description="Peptidase M20 dimerisation" evidence="4">
    <location>
        <begin position="202"/>
        <end position="352"/>
    </location>
</feature>
<dbReference type="GO" id="GO:0008233">
    <property type="term" value="F:peptidase activity"/>
    <property type="evidence" value="ECO:0007669"/>
    <property type="project" value="UniProtKB-KW"/>
</dbReference>